<evidence type="ECO:0000256" key="2">
    <source>
        <dbReference type="ARBA" id="ARBA00012415"/>
    </source>
</evidence>
<evidence type="ECO:0000256" key="3">
    <source>
        <dbReference type="ARBA" id="ARBA00022679"/>
    </source>
</evidence>
<comment type="similarity">
    <text evidence="1">Belongs to the UDPGP type 1 family.</text>
</comment>
<dbReference type="Gramene" id="rna-gnl|WGS:JABURB|Cocit.L3457.1">
    <property type="protein sequence ID" value="cds-KAF7851632.1"/>
    <property type="gene ID" value="gene-BT93_L3457"/>
</dbReference>
<comment type="catalytic activity">
    <reaction evidence="5">
        <text>alpha-D-glucose 1-phosphate + UTP + H(+) = UDP-alpha-D-glucose + diphosphate</text>
        <dbReference type="Rhea" id="RHEA:19889"/>
        <dbReference type="ChEBI" id="CHEBI:15378"/>
        <dbReference type="ChEBI" id="CHEBI:33019"/>
        <dbReference type="ChEBI" id="CHEBI:46398"/>
        <dbReference type="ChEBI" id="CHEBI:58601"/>
        <dbReference type="ChEBI" id="CHEBI:58885"/>
        <dbReference type="EC" id="2.7.7.9"/>
    </reaction>
</comment>
<keyword evidence="7" id="KW-1185">Reference proteome</keyword>
<evidence type="ECO:0000256" key="4">
    <source>
        <dbReference type="ARBA" id="ARBA00022695"/>
    </source>
</evidence>
<dbReference type="EMBL" id="MU089530">
    <property type="protein sequence ID" value="KAF7851632.1"/>
    <property type="molecule type" value="Genomic_DNA"/>
</dbReference>
<reference evidence="6" key="1">
    <citation type="submission" date="2020-05" db="EMBL/GenBank/DDBJ databases">
        <title>WGS assembly of Corymbia citriodora subspecies variegata.</title>
        <authorList>
            <person name="Barry K."/>
            <person name="Hundley H."/>
            <person name="Shu S."/>
            <person name="Jenkins J."/>
            <person name="Grimwood J."/>
            <person name="Baten A."/>
        </authorList>
    </citation>
    <scope>NUCLEOTIDE SEQUENCE</scope>
    <source>
        <strain evidence="6">CV2-018</strain>
    </source>
</reference>
<dbReference type="OrthoDB" id="932129at2759"/>
<gene>
    <name evidence="6" type="ORF">BT93_L3457</name>
</gene>
<dbReference type="GO" id="GO:0003983">
    <property type="term" value="F:UTP:glucose-1-phosphate uridylyltransferase activity"/>
    <property type="evidence" value="ECO:0007669"/>
    <property type="project" value="UniProtKB-EC"/>
</dbReference>
<dbReference type="Gene3D" id="2.160.10.10">
    <property type="entry name" value="Hexapeptide repeat proteins"/>
    <property type="match status" value="1"/>
</dbReference>
<protein>
    <recommendedName>
        <fullName evidence="2">UTP--glucose-1-phosphate uridylyltransferase</fullName>
        <ecNumber evidence="2">2.7.7.9</ecNumber>
    </recommendedName>
</protein>
<keyword evidence="3" id="KW-0808">Transferase</keyword>
<dbReference type="Gene3D" id="3.90.550.10">
    <property type="entry name" value="Spore Coat Polysaccharide Biosynthesis Protein SpsA, Chain A"/>
    <property type="match status" value="1"/>
</dbReference>
<dbReference type="Gramene" id="rna-gnl|WGS:JABURB|Cocit.L3457.2">
    <property type="protein sequence ID" value="cds-KAF7851631.1"/>
    <property type="gene ID" value="gene-BT93_L3457"/>
</dbReference>
<name>A0A8T0CY62_CORYI</name>
<comment type="caution">
    <text evidence="6">The sequence shown here is derived from an EMBL/GenBank/DDBJ whole genome shotgun (WGS) entry which is preliminary data.</text>
</comment>
<dbReference type="EC" id="2.7.7.9" evidence="2"/>
<keyword evidence="4" id="KW-0548">Nucleotidyltransferase</keyword>
<organism evidence="6 7">
    <name type="scientific">Corymbia citriodora subsp. variegata</name>
    <dbReference type="NCBI Taxonomy" id="360336"/>
    <lineage>
        <taxon>Eukaryota</taxon>
        <taxon>Viridiplantae</taxon>
        <taxon>Streptophyta</taxon>
        <taxon>Embryophyta</taxon>
        <taxon>Tracheophyta</taxon>
        <taxon>Spermatophyta</taxon>
        <taxon>Magnoliopsida</taxon>
        <taxon>eudicotyledons</taxon>
        <taxon>Gunneridae</taxon>
        <taxon>Pentapetalae</taxon>
        <taxon>rosids</taxon>
        <taxon>malvids</taxon>
        <taxon>Myrtales</taxon>
        <taxon>Myrtaceae</taxon>
        <taxon>Myrtoideae</taxon>
        <taxon>Eucalypteae</taxon>
        <taxon>Corymbia</taxon>
    </lineage>
</organism>
<proteinExistence type="inferred from homology"/>
<dbReference type="InterPro" id="IPR029044">
    <property type="entry name" value="Nucleotide-diphossugar_trans"/>
</dbReference>
<evidence type="ECO:0000313" key="6">
    <source>
        <dbReference type="EMBL" id="KAF7851632.1"/>
    </source>
</evidence>
<dbReference type="PANTHER" id="PTHR43511">
    <property type="match status" value="1"/>
</dbReference>
<dbReference type="Proteomes" id="UP000806378">
    <property type="component" value="Unassembled WGS sequence"/>
</dbReference>
<accession>A0A8T0CY62</accession>
<dbReference type="SUPFAM" id="SSF51161">
    <property type="entry name" value="Trimeric LpxA-like enzymes"/>
    <property type="match status" value="1"/>
</dbReference>
<dbReference type="InterPro" id="IPR011004">
    <property type="entry name" value="Trimer_LpxA-like_sf"/>
</dbReference>
<evidence type="ECO:0000256" key="5">
    <source>
        <dbReference type="ARBA" id="ARBA00048128"/>
    </source>
</evidence>
<dbReference type="Pfam" id="PF01704">
    <property type="entry name" value="UDPGP"/>
    <property type="match status" value="1"/>
</dbReference>
<dbReference type="FunFam" id="2.160.10.10:FF:000001">
    <property type="entry name" value="UTP--glucose-1-phosphate uridylyltransferase"/>
    <property type="match status" value="1"/>
</dbReference>
<dbReference type="InterPro" id="IPR002618">
    <property type="entry name" value="UDPGP_fam"/>
</dbReference>
<dbReference type="GO" id="GO:0006011">
    <property type="term" value="P:UDP-alpha-D-glucose metabolic process"/>
    <property type="evidence" value="ECO:0007669"/>
    <property type="project" value="InterPro"/>
</dbReference>
<evidence type="ECO:0000313" key="7">
    <source>
        <dbReference type="Proteomes" id="UP000806378"/>
    </source>
</evidence>
<dbReference type="InterPro" id="IPR016267">
    <property type="entry name" value="UDPGP_trans"/>
</dbReference>
<evidence type="ECO:0000256" key="1">
    <source>
        <dbReference type="ARBA" id="ARBA00010401"/>
    </source>
</evidence>
<dbReference type="SUPFAM" id="SSF53448">
    <property type="entry name" value="Nucleotide-diphospho-sugar transferases"/>
    <property type="match status" value="1"/>
</dbReference>
<dbReference type="EMBL" id="MU089530">
    <property type="protein sequence ID" value="KAF7851631.1"/>
    <property type="molecule type" value="Genomic_DNA"/>
</dbReference>
<dbReference type="AlphaFoldDB" id="A0A8T0CY62"/>
<sequence length="212" mass="23387">MEVRPTASINVNGNFVNFEERKFQLGEIAQPSERLSEKFKLLDTKNMWINLNAIKTLVDTDALKWEVDAGSSLMRETATSSIIRFFENAIGISVPSSRYFPLNATSDLLLLQSDLYTASNGVLIRNAARTNPKDPSIELGPEFDKLTSFASRFKSIPGVVELDSLKVAGDVWFGNGIKLKGNVSIVARPGMRIEIPDGVVLENKLINGPEDI</sequence>